<dbReference type="AlphaFoldDB" id="A0A8T2MM94"/>
<feature type="domain" description="SRCR" evidence="10">
    <location>
        <begin position="1"/>
        <end position="108"/>
    </location>
</feature>
<dbReference type="PRINTS" id="PR00258">
    <property type="entry name" value="SPERACTRCPTR"/>
</dbReference>
<proteinExistence type="predicted"/>
<evidence type="ECO:0000256" key="9">
    <source>
        <dbReference type="SAM" id="Phobius"/>
    </source>
</evidence>
<keyword evidence="12" id="KW-1185">Reference proteome</keyword>
<evidence type="ECO:0000256" key="5">
    <source>
        <dbReference type="ARBA" id="ARBA00023157"/>
    </source>
</evidence>
<dbReference type="PANTHER" id="PTHR48071:SF15">
    <property type="entry name" value="SRCR DOMAIN-CONTAINING PROTEIN"/>
    <property type="match status" value="1"/>
</dbReference>
<reference evidence="11" key="1">
    <citation type="thesis" date="2021" institute="BYU ScholarsArchive" country="Provo, UT, USA">
        <title>Applications of and Algorithms for Genome Assembly and Genomic Analyses with an Emphasis on Marine Teleosts.</title>
        <authorList>
            <person name="Pickett B.D."/>
        </authorList>
    </citation>
    <scope>NUCLEOTIDE SEQUENCE</scope>
    <source>
        <strain evidence="11">HI-2016</strain>
    </source>
</reference>
<dbReference type="PROSITE" id="PS50287">
    <property type="entry name" value="SRCR_2"/>
    <property type="match status" value="2"/>
</dbReference>
<feature type="domain" description="SRCR" evidence="10">
    <location>
        <begin position="113"/>
        <end position="215"/>
    </location>
</feature>
<dbReference type="SMART" id="SM00202">
    <property type="entry name" value="SR"/>
    <property type="match status" value="2"/>
</dbReference>
<dbReference type="EMBL" id="JAFBMS010001116">
    <property type="protein sequence ID" value="KAG9329539.1"/>
    <property type="molecule type" value="Genomic_DNA"/>
</dbReference>
<evidence type="ECO:0000256" key="4">
    <source>
        <dbReference type="ARBA" id="ARBA00022737"/>
    </source>
</evidence>
<protein>
    <recommendedName>
        <fullName evidence="10">SRCR domain-containing protein</fullName>
    </recommendedName>
</protein>
<feature type="disulfide bond" evidence="7">
    <location>
        <begin position="153"/>
        <end position="214"/>
    </location>
</feature>
<dbReference type="OrthoDB" id="547291at2759"/>
<feature type="disulfide bond" evidence="7">
    <location>
        <begin position="140"/>
        <end position="204"/>
    </location>
</feature>
<keyword evidence="5 7" id="KW-1015">Disulfide bond</keyword>
<dbReference type="InterPro" id="IPR001190">
    <property type="entry name" value="SRCR"/>
</dbReference>
<dbReference type="FunFam" id="3.10.250.10:FF:000002">
    <property type="entry name" value="Scavenger receptor cysteine-rich type 1 protein M130"/>
    <property type="match status" value="1"/>
</dbReference>
<comment type="caution">
    <text evidence="7">Lacks conserved residue(s) required for the propagation of feature annotation.</text>
</comment>
<dbReference type="GO" id="GO:0005615">
    <property type="term" value="C:extracellular space"/>
    <property type="evidence" value="ECO:0007669"/>
    <property type="project" value="TreeGrafter"/>
</dbReference>
<feature type="disulfide bond" evidence="7">
    <location>
        <begin position="184"/>
        <end position="194"/>
    </location>
</feature>
<evidence type="ECO:0000256" key="7">
    <source>
        <dbReference type="PROSITE-ProRule" id="PRU00196"/>
    </source>
</evidence>
<evidence type="ECO:0000256" key="1">
    <source>
        <dbReference type="ARBA" id="ARBA00004613"/>
    </source>
</evidence>
<organism evidence="11 12">
    <name type="scientific">Albula glossodonta</name>
    <name type="common">roundjaw bonefish</name>
    <dbReference type="NCBI Taxonomy" id="121402"/>
    <lineage>
        <taxon>Eukaryota</taxon>
        <taxon>Metazoa</taxon>
        <taxon>Chordata</taxon>
        <taxon>Craniata</taxon>
        <taxon>Vertebrata</taxon>
        <taxon>Euteleostomi</taxon>
        <taxon>Actinopterygii</taxon>
        <taxon>Neopterygii</taxon>
        <taxon>Teleostei</taxon>
        <taxon>Albuliformes</taxon>
        <taxon>Albulidae</taxon>
        <taxon>Albula</taxon>
    </lineage>
</organism>
<gene>
    <name evidence="11" type="ORF">JZ751_004280</name>
</gene>
<evidence type="ECO:0000256" key="3">
    <source>
        <dbReference type="ARBA" id="ARBA00022729"/>
    </source>
</evidence>
<feature type="compositionally biased region" description="Acidic residues" evidence="8">
    <location>
        <begin position="427"/>
        <end position="437"/>
    </location>
</feature>
<keyword evidence="9" id="KW-0472">Membrane</keyword>
<name>A0A8T2MM94_9TELE</name>
<keyword evidence="4" id="KW-0677">Repeat</keyword>
<accession>A0A8T2MM94</accession>
<evidence type="ECO:0000313" key="11">
    <source>
        <dbReference type="EMBL" id="KAG9329539.1"/>
    </source>
</evidence>
<keyword evidence="3" id="KW-0732">Signal</keyword>
<dbReference type="GO" id="GO:0004252">
    <property type="term" value="F:serine-type endopeptidase activity"/>
    <property type="evidence" value="ECO:0007669"/>
    <property type="project" value="TreeGrafter"/>
</dbReference>
<feature type="compositionally biased region" description="Basic and acidic residues" evidence="8">
    <location>
        <begin position="342"/>
        <end position="374"/>
    </location>
</feature>
<dbReference type="Gene3D" id="3.10.250.10">
    <property type="entry name" value="SRCR-like domain"/>
    <property type="match status" value="2"/>
</dbReference>
<evidence type="ECO:0000256" key="8">
    <source>
        <dbReference type="SAM" id="MobiDB-lite"/>
    </source>
</evidence>
<feature type="region of interest" description="Disordered" evidence="8">
    <location>
        <begin position="322"/>
        <end position="375"/>
    </location>
</feature>
<dbReference type="InterPro" id="IPR036772">
    <property type="entry name" value="SRCR-like_dom_sf"/>
</dbReference>
<dbReference type="GO" id="GO:0005886">
    <property type="term" value="C:plasma membrane"/>
    <property type="evidence" value="ECO:0007669"/>
    <property type="project" value="TreeGrafter"/>
</dbReference>
<keyword evidence="6" id="KW-0325">Glycoprotein</keyword>
<keyword evidence="9" id="KW-0812">Transmembrane</keyword>
<evidence type="ECO:0000256" key="2">
    <source>
        <dbReference type="ARBA" id="ARBA00022525"/>
    </source>
</evidence>
<comment type="subcellular location">
    <subcellularLocation>
        <location evidence="1">Secreted</location>
    </subcellularLocation>
</comment>
<dbReference type="SUPFAM" id="SSF56487">
    <property type="entry name" value="SRCR-like"/>
    <property type="match status" value="2"/>
</dbReference>
<keyword evidence="2" id="KW-0964">Secreted</keyword>
<dbReference type="Pfam" id="PF00530">
    <property type="entry name" value="SRCR"/>
    <property type="match status" value="2"/>
</dbReference>
<dbReference type="FunFam" id="3.10.250.10:FF:000012">
    <property type="entry name" value="CD163 molecule like 1"/>
    <property type="match status" value="1"/>
</dbReference>
<dbReference type="Proteomes" id="UP000824540">
    <property type="component" value="Unassembled WGS sequence"/>
</dbReference>
<keyword evidence="9" id="KW-1133">Transmembrane helix</keyword>
<comment type="caution">
    <text evidence="11">The sequence shown here is derived from an EMBL/GenBank/DDBJ whole genome shotgun (WGS) entry which is preliminary data.</text>
</comment>
<feature type="transmembrane region" description="Helical" evidence="9">
    <location>
        <begin position="254"/>
        <end position="276"/>
    </location>
</feature>
<feature type="region of interest" description="Disordered" evidence="8">
    <location>
        <begin position="416"/>
        <end position="443"/>
    </location>
</feature>
<sequence length="443" mass="49053">MNRTGDTTDQEERRMDERRLEVFHRGSWGTVCDDSWDLEDAQVVCRQLQCGTALSVPLPFPLRPATGPIWLDEVGCVGNETSLWECPPAEWGQKEDCVHKEDVTVLCSEYKQLRLRQEDDTRVCSGLAEVFYNGTWGSVCGNGMTGDTATVICRHLGCGDSENYDQVATSLRPGSPFWLDNIKCGVHDEALWQCPSSPWRENDCTNTDTAKIHCKGPMDDVISVEEQRQELQCPETTRRRTRETQAPPSLNIPAVAFVVLGALLFLLLVVLGVLVFQNRGLRRALSKGGHTPLHEAVYEEIEYKLAREGTYSAPRWGDLGDAAENYDDVTSADQNPGGAEGELGREDAPEHYDDVITPDQHPDSVEGEPLKGDAPEQYDDVITEEWSPGDHVTEDTEQNYEDAVTLHWSQAGESVLAPEVPPAPDGMDYDDVGEEPLEGGGAF</sequence>
<evidence type="ECO:0000256" key="6">
    <source>
        <dbReference type="ARBA" id="ARBA00023180"/>
    </source>
</evidence>
<evidence type="ECO:0000259" key="10">
    <source>
        <dbReference type="PROSITE" id="PS50287"/>
    </source>
</evidence>
<evidence type="ECO:0000313" key="12">
    <source>
        <dbReference type="Proteomes" id="UP000824540"/>
    </source>
</evidence>
<feature type="disulfide bond" evidence="7">
    <location>
        <begin position="76"/>
        <end position="86"/>
    </location>
</feature>
<dbReference type="GO" id="GO:0031638">
    <property type="term" value="P:zymogen activation"/>
    <property type="evidence" value="ECO:0007669"/>
    <property type="project" value="TreeGrafter"/>
</dbReference>
<dbReference type="PANTHER" id="PTHR48071">
    <property type="entry name" value="SRCR DOMAIN-CONTAINING PROTEIN"/>
    <property type="match status" value="1"/>
</dbReference>